<evidence type="ECO:0000313" key="3">
    <source>
        <dbReference type="EMBL" id="OWQ90940.1"/>
    </source>
</evidence>
<proteinExistence type="predicted"/>
<dbReference type="InterPro" id="IPR000620">
    <property type="entry name" value="EamA_dom"/>
</dbReference>
<dbReference type="Proteomes" id="UP000197468">
    <property type="component" value="Unassembled WGS sequence"/>
</dbReference>
<gene>
    <name evidence="3" type="ORF">CDN99_12345</name>
</gene>
<feature type="transmembrane region" description="Helical" evidence="1">
    <location>
        <begin position="165"/>
        <end position="182"/>
    </location>
</feature>
<keyword evidence="1" id="KW-0472">Membrane</keyword>
<dbReference type="OrthoDB" id="8586862at2"/>
<feature type="transmembrane region" description="Helical" evidence="1">
    <location>
        <begin position="218"/>
        <end position="235"/>
    </location>
</feature>
<feature type="domain" description="EamA" evidence="2">
    <location>
        <begin position="20"/>
        <end position="151"/>
    </location>
</feature>
<dbReference type="GO" id="GO:0016020">
    <property type="term" value="C:membrane"/>
    <property type="evidence" value="ECO:0007669"/>
    <property type="project" value="InterPro"/>
</dbReference>
<feature type="transmembrane region" description="Helical" evidence="1">
    <location>
        <begin position="280"/>
        <end position="297"/>
    </location>
</feature>
<dbReference type="Pfam" id="PF00892">
    <property type="entry name" value="EamA"/>
    <property type="match status" value="2"/>
</dbReference>
<evidence type="ECO:0000313" key="4">
    <source>
        <dbReference type="Proteomes" id="UP000197468"/>
    </source>
</evidence>
<keyword evidence="1" id="KW-1133">Transmembrane helix</keyword>
<dbReference type="PANTHER" id="PTHR22911:SF76">
    <property type="entry name" value="EAMA DOMAIN-CONTAINING PROTEIN"/>
    <property type="match status" value="1"/>
</dbReference>
<name>A0A246JEE5_9BURK</name>
<feature type="transmembrane region" description="Helical" evidence="1">
    <location>
        <begin position="189"/>
        <end position="212"/>
    </location>
</feature>
<dbReference type="InterPro" id="IPR037185">
    <property type="entry name" value="EmrE-like"/>
</dbReference>
<sequence>MTTPSLSGSSPNGAHRLALPALLIGGVAIGCSPIFVRISELGSVSTAFWRLALALLPLWYLFRRSHTGETAAQMPRRLSEHIAVAMPGILLASELATWHISLRMTSVANSTLLVNMAPIFVTLFSWFALGQKVSRVFLAGLTLSIAGIVVLKWGDSAIGAGSAKGDAVALSAAALYAGYILLLGRLRKIYATIIIMLWSTISAALCTLVLALIVDTAIVPWTLAGWAIVLGLAWISHTGGQSLIAYALAWLPPTFSSLTLLIQPVVAALLAWFLLREPLSMFQITGALIVIAGILIARRG</sequence>
<feature type="transmembrane region" description="Helical" evidence="1">
    <location>
        <begin position="17"/>
        <end position="36"/>
    </location>
</feature>
<feature type="transmembrane region" description="Helical" evidence="1">
    <location>
        <begin position="247"/>
        <end position="274"/>
    </location>
</feature>
<feature type="domain" description="EamA" evidence="2">
    <location>
        <begin position="164"/>
        <end position="297"/>
    </location>
</feature>
<organism evidence="3 4">
    <name type="scientific">Roseateles aquatilis</name>
    <dbReference type="NCBI Taxonomy" id="431061"/>
    <lineage>
        <taxon>Bacteria</taxon>
        <taxon>Pseudomonadati</taxon>
        <taxon>Pseudomonadota</taxon>
        <taxon>Betaproteobacteria</taxon>
        <taxon>Burkholderiales</taxon>
        <taxon>Sphaerotilaceae</taxon>
        <taxon>Roseateles</taxon>
    </lineage>
</organism>
<reference evidence="3 4" key="1">
    <citation type="journal article" date="2008" name="Int. J. Syst. Evol. Microbiol.">
        <title>Description of Roseateles aquatilis sp. nov. and Roseateles terrae sp. nov., in the class Betaproteobacteria, and emended description of the genus Roseateles.</title>
        <authorList>
            <person name="Gomila M."/>
            <person name="Bowien B."/>
            <person name="Falsen E."/>
            <person name="Moore E.R."/>
            <person name="Lalucat J."/>
        </authorList>
    </citation>
    <scope>NUCLEOTIDE SEQUENCE [LARGE SCALE GENOMIC DNA]</scope>
    <source>
        <strain evidence="3 4">CCUG 48205</strain>
    </source>
</reference>
<keyword evidence="4" id="KW-1185">Reference proteome</keyword>
<dbReference type="AlphaFoldDB" id="A0A246JEE5"/>
<feature type="transmembrane region" description="Helical" evidence="1">
    <location>
        <begin position="136"/>
        <end position="153"/>
    </location>
</feature>
<keyword evidence="1" id="KW-0812">Transmembrane</keyword>
<feature type="transmembrane region" description="Helical" evidence="1">
    <location>
        <begin position="82"/>
        <end position="100"/>
    </location>
</feature>
<feature type="transmembrane region" description="Helical" evidence="1">
    <location>
        <begin position="42"/>
        <end position="62"/>
    </location>
</feature>
<dbReference type="PANTHER" id="PTHR22911">
    <property type="entry name" value="ACYL-MALONYL CONDENSING ENZYME-RELATED"/>
    <property type="match status" value="1"/>
</dbReference>
<dbReference type="EMBL" id="NIOF01000004">
    <property type="protein sequence ID" value="OWQ90940.1"/>
    <property type="molecule type" value="Genomic_DNA"/>
</dbReference>
<feature type="transmembrane region" description="Helical" evidence="1">
    <location>
        <begin position="112"/>
        <end position="129"/>
    </location>
</feature>
<dbReference type="RefSeq" id="WP_088385146.1">
    <property type="nucleotide sequence ID" value="NZ_NIOF01000004.1"/>
</dbReference>
<protein>
    <submittedName>
        <fullName evidence="3">EamA family transporter</fullName>
    </submittedName>
</protein>
<accession>A0A246JEE5</accession>
<evidence type="ECO:0000256" key="1">
    <source>
        <dbReference type="SAM" id="Phobius"/>
    </source>
</evidence>
<evidence type="ECO:0000259" key="2">
    <source>
        <dbReference type="Pfam" id="PF00892"/>
    </source>
</evidence>
<dbReference type="SUPFAM" id="SSF103481">
    <property type="entry name" value="Multidrug resistance efflux transporter EmrE"/>
    <property type="match status" value="2"/>
</dbReference>
<comment type="caution">
    <text evidence="3">The sequence shown here is derived from an EMBL/GenBank/DDBJ whole genome shotgun (WGS) entry which is preliminary data.</text>
</comment>